<proteinExistence type="predicted"/>
<dbReference type="STRING" id="679200.HMPREF9333_02270"/>
<evidence type="ECO:0000313" key="1">
    <source>
        <dbReference type="EMBL" id="EHI54581.1"/>
    </source>
</evidence>
<protein>
    <submittedName>
        <fullName evidence="1">Uncharacterized protein</fullName>
    </submittedName>
</protein>
<sequence length="179" mass="20919">MNEINNEKDIKIEQLIMKCNKQLDYIHELENQLKEKDKKIQEYKTIIQNNDSSNSNNPVNISKNRDVISNGIYQELCDTFFEIIEHIVKNNTNIENKRDGKVSMANMIVQATYFKGLIENHTMILSSDKVIKIFSDLGMLRFNENKNMPYFTHNAGGKSIRVVRISKDWVNMVKESMIQ</sequence>
<keyword evidence="2" id="KW-1185">Reference proteome</keyword>
<accession>G5GL25</accession>
<organism evidence="1 2">
    <name type="scientific">Johnsonella ignava ATCC 51276</name>
    <dbReference type="NCBI Taxonomy" id="679200"/>
    <lineage>
        <taxon>Bacteria</taxon>
        <taxon>Bacillati</taxon>
        <taxon>Bacillota</taxon>
        <taxon>Clostridia</taxon>
        <taxon>Lachnospirales</taxon>
        <taxon>Lachnospiraceae</taxon>
        <taxon>Johnsonella</taxon>
    </lineage>
</organism>
<dbReference type="AlphaFoldDB" id="G5GL25"/>
<comment type="caution">
    <text evidence="1">The sequence shown here is derived from an EMBL/GenBank/DDBJ whole genome shotgun (WGS) entry which is preliminary data.</text>
</comment>
<dbReference type="Proteomes" id="UP000003011">
    <property type="component" value="Unassembled WGS sequence"/>
</dbReference>
<evidence type="ECO:0000313" key="2">
    <source>
        <dbReference type="Proteomes" id="UP000003011"/>
    </source>
</evidence>
<name>G5GL25_9FIRM</name>
<dbReference type="RefSeq" id="WP_005542324.1">
    <property type="nucleotide sequence ID" value="NZ_JH378845.1"/>
</dbReference>
<dbReference type="HOGENOM" id="CLU_1501568_0_0_9"/>
<reference evidence="1 2" key="1">
    <citation type="submission" date="2011-08" db="EMBL/GenBank/DDBJ databases">
        <title>The Genome Sequence of Johnsonella ignava ATCC 51276.</title>
        <authorList>
            <consortium name="The Broad Institute Genome Sequencing Platform"/>
            <person name="Earl A."/>
            <person name="Ward D."/>
            <person name="Feldgarden M."/>
            <person name="Gevers D."/>
            <person name="Izard J."/>
            <person name="Blanton J.M."/>
            <person name="Baranova O.V."/>
            <person name="Dewhirst F.E."/>
            <person name="Young S.K."/>
            <person name="Zeng Q."/>
            <person name="Gargeya S."/>
            <person name="Fitzgerald M."/>
            <person name="Haas B."/>
            <person name="Abouelleil A."/>
            <person name="Alvarado L."/>
            <person name="Arachchi H.M."/>
            <person name="Berlin A."/>
            <person name="Brown A."/>
            <person name="Chapman S.B."/>
            <person name="Chen Z."/>
            <person name="Dunbar C."/>
            <person name="Freedman E."/>
            <person name="Gearin G."/>
            <person name="Gellesch M."/>
            <person name="Goldberg J."/>
            <person name="Griggs A."/>
            <person name="Gujja S."/>
            <person name="Heiman D."/>
            <person name="Howarth C."/>
            <person name="Larson L."/>
            <person name="Lui A."/>
            <person name="MacDonald P.J.P."/>
            <person name="Montmayeur A."/>
            <person name="Murphy C."/>
            <person name="Neiman D."/>
            <person name="Pearson M."/>
            <person name="Priest M."/>
            <person name="Roberts A."/>
            <person name="Saif S."/>
            <person name="Shea T."/>
            <person name="Shenoy N."/>
            <person name="Sisk P."/>
            <person name="Stolte C."/>
            <person name="Sykes S."/>
            <person name="Wortman J."/>
            <person name="Nusbaum C."/>
            <person name="Birren B."/>
        </authorList>
    </citation>
    <scope>NUCLEOTIDE SEQUENCE [LARGE SCALE GENOMIC DNA]</scope>
    <source>
        <strain evidence="1 2">ATCC 51276</strain>
    </source>
</reference>
<gene>
    <name evidence="1" type="ORF">HMPREF9333_02270</name>
</gene>
<dbReference type="EMBL" id="ACZL01000053">
    <property type="protein sequence ID" value="EHI54581.1"/>
    <property type="molecule type" value="Genomic_DNA"/>
</dbReference>